<keyword evidence="7" id="KW-0732">Signal</keyword>
<protein>
    <submittedName>
        <fullName evidence="9">S8 family serine peptidase</fullName>
    </submittedName>
</protein>
<proteinExistence type="inferred from homology"/>
<evidence type="ECO:0000256" key="7">
    <source>
        <dbReference type="SAM" id="SignalP"/>
    </source>
</evidence>
<dbReference type="InterPro" id="IPR000209">
    <property type="entry name" value="Peptidase_S8/S53_dom"/>
</dbReference>
<dbReference type="InterPro" id="IPR050131">
    <property type="entry name" value="Peptidase_S8_subtilisin-like"/>
</dbReference>
<evidence type="ECO:0000313" key="10">
    <source>
        <dbReference type="Proteomes" id="UP000831390"/>
    </source>
</evidence>
<feature type="active site" description="Charge relay system" evidence="5">
    <location>
        <position position="193"/>
    </location>
</feature>
<reference evidence="9 10" key="1">
    <citation type="submission" date="2022-03" db="EMBL/GenBank/DDBJ databases">
        <title>Hymenobactersp. isolated from the air.</title>
        <authorList>
            <person name="Won M."/>
            <person name="Kwon S.-W."/>
        </authorList>
    </citation>
    <scope>NUCLEOTIDE SEQUENCE [LARGE SCALE GENOMIC DNA]</scope>
    <source>
        <strain evidence="9 10">KACC 22596</strain>
    </source>
</reference>
<dbReference type="Gene3D" id="3.40.50.200">
    <property type="entry name" value="Peptidase S8/S53 domain"/>
    <property type="match status" value="1"/>
</dbReference>
<keyword evidence="4 5" id="KW-0720">Serine protease</keyword>
<evidence type="ECO:0000313" key="9">
    <source>
        <dbReference type="EMBL" id="UOE32562.1"/>
    </source>
</evidence>
<dbReference type="PANTHER" id="PTHR43806">
    <property type="entry name" value="PEPTIDASE S8"/>
    <property type="match status" value="1"/>
</dbReference>
<keyword evidence="10" id="KW-1185">Reference proteome</keyword>
<name>A0ABY4B095_9BACT</name>
<gene>
    <name evidence="9" type="ORF">MTP16_15660</name>
</gene>
<feature type="chain" id="PRO_5047272276" evidence="7">
    <location>
        <begin position="29"/>
        <end position="610"/>
    </location>
</feature>
<dbReference type="InterPro" id="IPR015500">
    <property type="entry name" value="Peptidase_S8_subtilisin-rel"/>
</dbReference>
<dbReference type="PRINTS" id="PR00723">
    <property type="entry name" value="SUBTILISIN"/>
</dbReference>
<keyword evidence="2 5" id="KW-0645">Protease</keyword>
<dbReference type="PROSITE" id="PS51892">
    <property type="entry name" value="SUBTILASE"/>
    <property type="match status" value="1"/>
</dbReference>
<dbReference type="PROSITE" id="PS00138">
    <property type="entry name" value="SUBTILASE_SER"/>
    <property type="match status" value="1"/>
</dbReference>
<organism evidence="9 10">
    <name type="scientific">Hymenobacter monticola</name>
    <dbReference type="NCBI Taxonomy" id="1705399"/>
    <lineage>
        <taxon>Bacteria</taxon>
        <taxon>Pseudomonadati</taxon>
        <taxon>Bacteroidota</taxon>
        <taxon>Cytophagia</taxon>
        <taxon>Cytophagales</taxon>
        <taxon>Hymenobacteraceae</taxon>
        <taxon>Hymenobacter</taxon>
    </lineage>
</organism>
<feature type="active site" description="Charge relay system" evidence="5">
    <location>
        <position position="233"/>
    </location>
</feature>
<dbReference type="PANTHER" id="PTHR43806:SF67">
    <property type="entry name" value="EGF-LIKE DOMAIN-CONTAINING PROTEIN"/>
    <property type="match status" value="1"/>
</dbReference>
<dbReference type="InterPro" id="IPR023828">
    <property type="entry name" value="Peptidase_S8_Ser-AS"/>
</dbReference>
<evidence type="ECO:0000256" key="3">
    <source>
        <dbReference type="ARBA" id="ARBA00022801"/>
    </source>
</evidence>
<dbReference type="SUPFAM" id="SSF52743">
    <property type="entry name" value="Subtilisin-like"/>
    <property type="match status" value="1"/>
</dbReference>
<evidence type="ECO:0000259" key="8">
    <source>
        <dbReference type="Pfam" id="PF00082"/>
    </source>
</evidence>
<feature type="active site" description="Charge relay system" evidence="5">
    <location>
        <position position="412"/>
    </location>
</feature>
<comment type="similarity">
    <text evidence="1 5">Belongs to the peptidase S8 family.</text>
</comment>
<evidence type="ECO:0000256" key="2">
    <source>
        <dbReference type="ARBA" id="ARBA00022670"/>
    </source>
</evidence>
<feature type="domain" description="Peptidase S8/S53" evidence="8">
    <location>
        <begin position="184"/>
        <end position="456"/>
    </location>
</feature>
<dbReference type="Pfam" id="PF00082">
    <property type="entry name" value="Peptidase_S8"/>
    <property type="match status" value="1"/>
</dbReference>
<dbReference type="Proteomes" id="UP000831390">
    <property type="component" value="Chromosome"/>
</dbReference>
<evidence type="ECO:0000256" key="4">
    <source>
        <dbReference type="ARBA" id="ARBA00022825"/>
    </source>
</evidence>
<evidence type="ECO:0000256" key="1">
    <source>
        <dbReference type="ARBA" id="ARBA00011073"/>
    </source>
</evidence>
<feature type="signal peptide" evidence="7">
    <location>
        <begin position="1"/>
        <end position="28"/>
    </location>
</feature>
<evidence type="ECO:0000256" key="6">
    <source>
        <dbReference type="SAM" id="MobiDB-lite"/>
    </source>
</evidence>
<keyword evidence="3 5" id="KW-0378">Hydrolase</keyword>
<dbReference type="EMBL" id="CP094534">
    <property type="protein sequence ID" value="UOE32562.1"/>
    <property type="molecule type" value="Genomic_DNA"/>
</dbReference>
<dbReference type="InterPro" id="IPR036852">
    <property type="entry name" value="Peptidase_S8/S53_dom_sf"/>
</dbReference>
<dbReference type="RefSeq" id="WP_243511388.1">
    <property type="nucleotide sequence ID" value="NZ_CP094534.1"/>
</dbReference>
<accession>A0ABY4B095</accession>
<evidence type="ECO:0000256" key="5">
    <source>
        <dbReference type="PROSITE-ProRule" id="PRU01240"/>
    </source>
</evidence>
<sequence length="610" mass="66838">MHKWISEARRSWTLGGLLWLALLSPAAAQPPRSELPERYWITFRDKNGARFDPQQYFSPEARARRQRQHLPAYEASDLPVRADYVAAIRARVDTVTLVSRWFNAVACRATAVQAAALRHLPGVRSVVAWPYREAQVAAHAPTREAGIVRQLSPRKPLSSNDFLLARRQTAHLDGPALRAAGLEGQGMRIAIFDVGFRGVPVHPAFQELVASRRIVATHDFLRNTDNVFLGGSHGTEVLGCLAGRLPGTQAGMLGPALGLAPAAEYLLARTEQLHRERYAEEEAWLAAVEWADRLGADIINSSLAYTEQRYFPEQMDGRRSLIARAANLAARKGLLVVSAAGNDGDDDWVRIGTPADADSVLAIGGLDPETGLHVDFSSYGPTADRRPKPNLAAFGIVLTTTTDDYERLEGTSFSSPLVAGFAACLWQKNRQLTAMQLFRALEKSGELYPYFDYAHGFGRPRLAGFAPVAPLGAAAPTFDFVPHDSLVAVVIRPEAALRPAEMLPLVAEQSDAVLPSLTPPEDAKPATDNSVPRVGREQPVAPGSAPLNPLPEPNYPAYLYWNLADRRGVLHRYEARAVTQRLVVQVPRQLLRGGDVLRVHFKGYTGTYSE</sequence>
<feature type="region of interest" description="Disordered" evidence="6">
    <location>
        <begin position="515"/>
        <end position="548"/>
    </location>
</feature>